<feature type="compositionally biased region" description="Basic and acidic residues" evidence="2">
    <location>
        <begin position="7"/>
        <end position="17"/>
    </location>
</feature>
<evidence type="ECO:0000313" key="5">
    <source>
        <dbReference type="Proteomes" id="UP001201980"/>
    </source>
</evidence>
<reference evidence="4" key="1">
    <citation type="submission" date="2022-07" db="EMBL/GenBank/DDBJ databases">
        <title>Draft genome sequence of Zalerion maritima ATCC 34329, a (micro)plastics degrading marine fungus.</title>
        <authorList>
            <person name="Paco A."/>
            <person name="Goncalves M.F.M."/>
            <person name="Rocha-Santos T.A.P."/>
            <person name="Alves A."/>
        </authorList>
    </citation>
    <scope>NUCLEOTIDE SEQUENCE</scope>
    <source>
        <strain evidence="4">ATCC 34329</strain>
    </source>
</reference>
<gene>
    <name evidence="4" type="ORF">MKZ38_001395</name>
</gene>
<evidence type="ECO:0000256" key="1">
    <source>
        <dbReference type="SAM" id="Coils"/>
    </source>
</evidence>
<feature type="region of interest" description="Disordered" evidence="2">
    <location>
        <begin position="1"/>
        <end position="36"/>
    </location>
</feature>
<dbReference type="Pfam" id="PF00004">
    <property type="entry name" value="AAA"/>
    <property type="match status" value="1"/>
</dbReference>
<dbReference type="SUPFAM" id="SSF52540">
    <property type="entry name" value="P-loop containing nucleoside triphosphate hydrolases"/>
    <property type="match status" value="1"/>
</dbReference>
<dbReference type="InterPro" id="IPR003959">
    <property type="entry name" value="ATPase_AAA_core"/>
</dbReference>
<proteinExistence type="predicted"/>
<evidence type="ECO:0000256" key="2">
    <source>
        <dbReference type="SAM" id="MobiDB-lite"/>
    </source>
</evidence>
<dbReference type="CDD" id="cd19481">
    <property type="entry name" value="RecA-like_protease"/>
    <property type="match status" value="1"/>
</dbReference>
<feature type="coiled-coil region" evidence="1">
    <location>
        <begin position="40"/>
        <end position="67"/>
    </location>
</feature>
<dbReference type="Gene3D" id="3.40.50.300">
    <property type="entry name" value="P-loop containing nucleotide triphosphate hydrolases"/>
    <property type="match status" value="1"/>
</dbReference>
<keyword evidence="5" id="KW-1185">Reference proteome</keyword>
<feature type="domain" description="AAA+ ATPase" evidence="3">
    <location>
        <begin position="648"/>
        <end position="776"/>
    </location>
</feature>
<dbReference type="Proteomes" id="UP001201980">
    <property type="component" value="Unassembled WGS sequence"/>
</dbReference>
<feature type="compositionally biased region" description="Basic and acidic residues" evidence="2">
    <location>
        <begin position="101"/>
        <end position="150"/>
    </location>
</feature>
<organism evidence="4 5">
    <name type="scientific">Zalerion maritima</name>
    <dbReference type="NCBI Taxonomy" id="339359"/>
    <lineage>
        <taxon>Eukaryota</taxon>
        <taxon>Fungi</taxon>
        <taxon>Dikarya</taxon>
        <taxon>Ascomycota</taxon>
        <taxon>Pezizomycotina</taxon>
        <taxon>Sordariomycetes</taxon>
        <taxon>Lulworthiomycetidae</taxon>
        <taxon>Lulworthiales</taxon>
        <taxon>Lulworthiaceae</taxon>
        <taxon>Zalerion</taxon>
    </lineage>
</organism>
<feature type="region of interest" description="Disordered" evidence="2">
    <location>
        <begin position="75"/>
        <end position="175"/>
    </location>
</feature>
<evidence type="ECO:0000259" key="3">
    <source>
        <dbReference type="SMART" id="SM00382"/>
    </source>
</evidence>
<feature type="compositionally biased region" description="Basic and acidic residues" evidence="2">
    <location>
        <begin position="158"/>
        <end position="175"/>
    </location>
</feature>
<accession>A0AAD5RRS1</accession>
<dbReference type="GO" id="GO:0016887">
    <property type="term" value="F:ATP hydrolysis activity"/>
    <property type="evidence" value="ECO:0007669"/>
    <property type="project" value="InterPro"/>
</dbReference>
<dbReference type="PANTHER" id="PTHR46411">
    <property type="entry name" value="FAMILY ATPASE, PUTATIVE-RELATED"/>
    <property type="match status" value="1"/>
</dbReference>
<dbReference type="Pfam" id="PF22942">
    <property type="entry name" value="DUF7025"/>
    <property type="match status" value="1"/>
</dbReference>
<sequence>MTTNTDMEEKGKEETPRVETPTVSEGPHPNSDTVTENEACVSWEAKFKALEAKFDTLESKYSQLDGQWGKIPWWACPTSLGHFQGPLAGEPPPPAPAKEPGAPEKIIKDEKPTSDETKKGEVDKEGDSGSNSDKGEKEKKEEKSKEDENPPRAIIMVNRRDPDSGERRDFDVKKDATTQSKTINKSAFKLVKHIFSDEEKDEDTEDFGELTILDNDLKELLRSVCRKDPLFWHTPSGNLVMDTPLEPLILNWEKLKEEANRDGLDEKNMNTREDLKLLLKAIEEGTGDPKLDDYMKRRESFIESNTITFDALWTIFAPGTLVLSRPFPRENQVFIANTPYQSWPQIPSRGGRRAAKFDLWCCTYDWTGFEFERRAFYLQMDHFEGTKPISALPTRPFTPDMDGYAEIKKDLIERGKEYVRFCTTPPGNRMFSYEGKALLDHKGFRGVNVPPPMQHDDAMTRPPYGNPYHGGPYGGPYGGGYGGGPQPPQGDTPTYIKGHVMVDFDSYLKYALPNPALGPKFSSTDINEFDCNCSLCQTNEVVKEQFRMAYDGKKGTGDEVWTEEQYMMCPPRVLGYALGNKQWVQLSVRNLTILGKDSSAFEDRLQLQGEDGGKETKDLLIGLVENHGNDSSSRDSYELDDIVPEKGKGLVILLYGPPGVGKTSTAQTIALAAGKPLFSVTVTDIGTSASLIETNFQRIFDLATTWKAVLLIDEADVFLQSRGRASSGSSTERNALVSVFLRVLEYYQGILILTTNQIAQFDIAVQSRIHIALRYEELDKDQTIGIFMGFLEQYRKKGLIADKHFRKIKKEAEGKLWKERFDGRQIRNIVTSAMGLAIADEKRSLEWSDVQQVIEMTRSFKTDLDYQMKRYLEQERGGRGFN</sequence>
<dbReference type="SMART" id="SM00382">
    <property type="entry name" value="AAA"/>
    <property type="match status" value="1"/>
</dbReference>
<name>A0AAD5RRS1_9PEZI</name>
<dbReference type="PANTHER" id="PTHR46411:SF3">
    <property type="entry name" value="AAA+ ATPASE DOMAIN-CONTAINING PROTEIN"/>
    <property type="match status" value="1"/>
</dbReference>
<dbReference type="EMBL" id="JAKWBI020000138">
    <property type="protein sequence ID" value="KAJ2901775.1"/>
    <property type="molecule type" value="Genomic_DNA"/>
</dbReference>
<dbReference type="InterPro" id="IPR003593">
    <property type="entry name" value="AAA+_ATPase"/>
</dbReference>
<dbReference type="GO" id="GO:0005524">
    <property type="term" value="F:ATP binding"/>
    <property type="evidence" value="ECO:0007669"/>
    <property type="project" value="InterPro"/>
</dbReference>
<dbReference type="AlphaFoldDB" id="A0AAD5RRS1"/>
<dbReference type="InterPro" id="IPR054289">
    <property type="entry name" value="DUF7025"/>
</dbReference>
<keyword evidence="1" id="KW-0175">Coiled coil</keyword>
<comment type="caution">
    <text evidence="4">The sequence shown here is derived from an EMBL/GenBank/DDBJ whole genome shotgun (WGS) entry which is preliminary data.</text>
</comment>
<dbReference type="InterPro" id="IPR027417">
    <property type="entry name" value="P-loop_NTPase"/>
</dbReference>
<evidence type="ECO:0000313" key="4">
    <source>
        <dbReference type="EMBL" id="KAJ2901775.1"/>
    </source>
</evidence>
<protein>
    <submittedName>
        <fullName evidence="4">AAA family ATPase</fullName>
    </submittedName>
</protein>